<evidence type="ECO:0000313" key="3">
    <source>
        <dbReference type="Proteomes" id="UP000051010"/>
    </source>
</evidence>
<gene>
    <name evidence="2" type="ORF">FD47_GL000802</name>
</gene>
<dbReference type="PATRIC" id="fig|1423786.4.peg.845"/>
<dbReference type="InterPro" id="IPR025161">
    <property type="entry name" value="IS402-like_dom"/>
</dbReference>
<sequence>MIGYPSDITRQQFELIRPDLEAVRQRTRPRQVDLYEIFNAVLYILRTGSQWRQLPHDFPKWQTAYGYFRRWSEPIDEVGHSQLDLILKKLSIKADYAWVVRHPLHSSF</sequence>
<dbReference type="Pfam" id="PF13340">
    <property type="entry name" value="DUF4096"/>
    <property type="match status" value="1"/>
</dbReference>
<accession>A0A0R1XZR0</accession>
<feature type="domain" description="Insertion element IS402-like" evidence="1">
    <location>
        <begin position="8"/>
        <end position="73"/>
    </location>
</feature>
<protein>
    <recommendedName>
        <fullName evidence="1">Insertion element IS402-like domain-containing protein</fullName>
    </recommendedName>
</protein>
<dbReference type="EMBL" id="AZFZ01000187">
    <property type="protein sequence ID" value="KRM35045.1"/>
    <property type="molecule type" value="Genomic_DNA"/>
</dbReference>
<evidence type="ECO:0000259" key="1">
    <source>
        <dbReference type="Pfam" id="PF13340"/>
    </source>
</evidence>
<dbReference type="PANTHER" id="PTHR30007:SF0">
    <property type="entry name" value="TRANSPOSASE"/>
    <property type="match status" value="1"/>
</dbReference>
<proteinExistence type="predicted"/>
<evidence type="ECO:0000313" key="2">
    <source>
        <dbReference type="EMBL" id="KRM35045.1"/>
    </source>
</evidence>
<dbReference type="PANTHER" id="PTHR30007">
    <property type="entry name" value="PHP DOMAIN PROTEIN"/>
    <property type="match status" value="1"/>
</dbReference>
<reference evidence="2 3" key="1">
    <citation type="journal article" date="2015" name="Genome Announc.">
        <title>Expanding the biotechnology potential of lactobacilli through comparative genomics of 213 strains and associated genera.</title>
        <authorList>
            <person name="Sun Z."/>
            <person name="Harris H.M."/>
            <person name="McCann A."/>
            <person name="Guo C."/>
            <person name="Argimon S."/>
            <person name="Zhang W."/>
            <person name="Yang X."/>
            <person name="Jeffery I.B."/>
            <person name="Cooney J.C."/>
            <person name="Kagawa T.F."/>
            <person name="Liu W."/>
            <person name="Song Y."/>
            <person name="Salvetti E."/>
            <person name="Wrobel A."/>
            <person name="Rasinkangas P."/>
            <person name="Parkhill J."/>
            <person name="Rea M.C."/>
            <person name="O'Sullivan O."/>
            <person name="Ritari J."/>
            <person name="Douillard F.P."/>
            <person name="Paul Ross R."/>
            <person name="Yang R."/>
            <person name="Briner A.E."/>
            <person name="Felis G.E."/>
            <person name="de Vos W.M."/>
            <person name="Barrangou R."/>
            <person name="Klaenhammer T.R."/>
            <person name="Caufield P.W."/>
            <person name="Cui Y."/>
            <person name="Zhang H."/>
            <person name="O'Toole P.W."/>
        </authorList>
    </citation>
    <scope>NUCLEOTIDE SEQUENCE [LARGE SCALE GENOMIC DNA]</scope>
    <source>
        <strain evidence="2 3">DSM 18390</strain>
    </source>
</reference>
<dbReference type="Proteomes" id="UP000051010">
    <property type="component" value="Unassembled WGS sequence"/>
</dbReference>
<name>A0A0R1XZR0_9LACO</name>
<comment type="caution">
    <text evidence="2">The sequence shown here is derived from an EMBL/GenBank/DDBJ whole genome shotgun (WGS) entry which is preliminary data.</text>
</comment>
<dbReference type="AlphaFoldDB" id="A0A0R1XZR0"/>
<organism evidence="2 3">
    <name type="scientific">Lentilactobacillus parafarraginis DSM 18390 = JCM 14109</name>
    <dbReference type="NCBI Taxonomy" id="1423786"/>
    <lineage>
        <taxon>Bacteria</taxon>
        <taxon>Bacillati</taxon>
        <taxon>Bacillota</taxon>
        <taxon>Bacilli</taxon>
        <taxon>Lactobacillales</taxon>
        <taxon>Lactobacillaceae</taxon>
        <taxon>Lentilactobacillus</taxon>
    </lineage>
</organism>